<accession>A0A1I6G3E3</accession>
<dbReference type="RefSeq" id="WP_089804253.1">
    <property type="nucleotide sequence ID" value="NZ_FOYT01000001.1"/>
</dbReference>
<evidence type="ECO:0000259" key="4">
    <source>
        <dbReference type="Pfam" id="PF24036"/>
    </source>
</evidence>
<feature type="transmembrane region" description="Helical" evidence="2">
    <location>
        <begin position="236"/>
        <end position="259"/>
    </location>
</feature>
<dbReference type="EMBL" id="FOYT01000001">
    <property type="protein sequence ID" value="SFR36630.1"/>
    <property type="molecule type" value="Genomic_DNA"/>
</dbReference>
<dbReference type="InterPro" id="IPR036390">
    <property type="entry name" value="WH_DNA-bd_sf"/>
</dbReference>
<keyword evidence="2" id="KW-1133">Transmembrane helix</keyword>
<evidence type="ECO:0000313" key="5">
    <source>
        <dbReference type="EMBL" id="SFR36630.1"/>
    </source>
</evidence>
<reference evidence="6" key="1">
    <citation type="submission" date="2016-10" db="EMBL/GenBank/DDBJ databases">
        <authorList>
            <person name="Varghese N."/>
            <person name="Submissions S."/>
        </authorList>
    </citation>
    <scope>NUCLEOTIDE SEQUENCE [LARGE SCALE GENOMIC DNA]</scope>
    <source>
        <strain evidence="6">CGMCC 1.7736</strain>
    </source>
</reference>
<dbReference type="SUPFAM" id="SSF46785">
    <property type="entry name" value="Winged helix' DNA-binding domain"/>
    <property type="match status" value="1"/>
</dbReference>
<dbReference type="Pfam" id="PF24034">
    <property type="entry name" value="DUF7343"/>
    <property type="match status" value="1"/>
</dbReference>
<dbReference type="AlphaFoldDB" id="A0A1I6G3E3"/>
<evidence type="ECO:0000259" key="3">
    <source>
        <dbReference type="Pfam" id="PF24034"/>
    </source>
</evidence>
<evidence type="ECO:0000313" key="6">
    <source>
        <dbReference type="Proteomes" id="UP000198531"/>
    </source>
</evidence>
<dbReference type="OrthoDB" id="147932at2157"/>
<dbReference type="InterPro" id="IPR055769">
    <property type="entry name" value="DUF7345"/>
</dbReference>
<feature type="domain" description="DUF7343" evidence="3">
    <location>
        <begin position="327"/>
        <end position="388"/>
    </location>
</feature>
<dbReference type="STRING" id="553469.SAMN04487947_0491"/>
<keyword evidence="6" id="KW-1185">Reference proteome</keyword>
<gene>
    <name evidence="5" type="ORF">SAMN04487947_0491</name>
</gene>
<feature type="domain" description="DUF7345" evidence="4">
    <location>
        <begin position="54"/>
        <end position="193"/>
    </location>
</feature>
<feature type="compositionally biased region" description="Acidic residues" evidence="1">
    <location>
        <begin position="308"/>
        <end position="324"/>
    </location>
</feature>
<organism evidence="5 6">
    <name type="scientific">Halogeometricum rufum</name>
    <dbReference type="NCBI Taxonomy" id="553469"/>
    <lineage>
        <taxon>Archaea</taxon>
        <taxon>Methanobacteriati</taxon>
        <taxon>Methanobacteriota</taxon>
        <taxon>Stenosarchaea group</taxon>
        <taxon>Halobacteria</taxon>
        <taxon>Halobacteriales</taxon>
        <taxon>Haloferacaceae</taxon>
        <taxon>Halogeometricum</taxon>
    </lineage>
</organism>
<feature type="compositionally biased region" description="Gly residues" evidence="1">
    <location>
        <begin position="283"/>
        <end position="294"/>
    </location>
</feature>
<evidence type="ECO:0008006" key="7">
    <source>
        <dbReference type="Google" id="ProtNLM"/>
    </source>
</evidence>
<protein>
    <recommendedName>
        <fullName evidence="7">IclR helix-turn-helix domain-containing protein</fullName>
    </recommendedName>
</protein>
<dbReference type="Pfam" id="PF24036">
    <property type="entry name" value="DUF7345"/>
    <property type="match status" value="1"/>
</dbReference>
<evidence type="ECO:0000256" key="1">
    <source>
        <dbReference type="SAM" id="MobiDB-lite"/>
    </source>
</evidence>
<dbReference type="Proteomes" id="UP000198531">
    <property type="component" value="Unassembled WGS sequence"/>
</dbReference>
<dbReference type="InterPro" id="IPR055767">
    <property type="entry name" value="DUF7343"/>
</dbReference>
<keyword evidence="2" id="KW-0472">Membrane</keyword>
<keyword evidence="2" id="KW-0812">Transmembrane</keyword>
<proteinExistence type="predicted"/>
<name>A0A1I6G3E3_9EURY</name>
<sequence length="393" mass="41841">MRIPALVVALLLVFSGVAPVAAGTAGSGSLGAESAAPQAQVDGTLDDSPRTVMRVFLQDDGDARWHVEVRYELDEPNETAAFERIGQEYESGESDTGVTAELFRRIAERASESTGREMRIQNATYDYSVDRSAGTGTLTAEFGWTNFLRETENGGLALGDVFVLPSAESEEPQTWLSLMSADQRLVIETPPGYATNTTSIRVKQQNNAIIIDGPSKFEGEDSLVVTYRPTEDAQEIPWDLVVGGGVVAALLFLVAAVIFRWQSGTGTGAGGGRPGEPSPTPDAGGGASDGGVGAGPPAQTDEPTVERADEEPDADESEAEEEVDLSLLSDEERVEHLLERNGGRMKQANIVKETGWSDAKVSQLLSAMADEGRVNKLRLGRENLISLPDDGSD</sequence>
<feature type="region of interest" description="Disordered" evidence="1">
    <location>
        <begin position="25"/>
        <end position="46"/>
    </location>
</feature>
<feature type="region of interest" description="Disordered" evidence="1">
    <location>
        <begin position="266"/>
        <end position="331"/>
    </location>
</feature>
<evidence type="ECO:0000256" key="2">
    <source>
        <dbReference type="SAM" id="Phobius"/>
    </source>
</evidence>